<reference evidence="2" key="3">
    <citation type="submission" date="2024-03" db="EMBL/GenBank/DDBJ databases">
        <title>The Genome Sequence of Enterococcus sp. DIV0242b.</title>
        <authorList>
            <consortium name="The Broad Institute Genomics Platform"/>
            <consortium name="The Broad Institute Microbial Omics Core"/>
            <consortium name="The Broad Institute Genomic Center for Infectious Diseases"/>
            <person name="Earl A."/>
            <person name="Manson A."/>
            <person name="Gilmore M."/>
            <person name="Schwartman J."/>
            <person name="Shea T."/>
            <person name="Abouelleil A."/>
            <person name="Cao P."/>
            <person name="Chapman S."/>
            <person name="Cusick C."/>
            <person name="Young S."/>
            <person name="Neafsey D."/>
            <person name="Nusbaum C."/>
            <person name="Birren B."/>
        </authorList>
    </citation>
    <scope>NUCLEOTIDE SEQUENCE</scope>
    <source>
        <strain evidence="2">9E7_DIV0242</strain>
    </source>
</reference>
<dbReference type="AlphaFoldDB" id="A0A242K3C4"/>
<evidence type="ECO:0000313" key="3">
    <source>
        <dbReference type="Proteomes" id="UP000195141"/>
    </source>
</evidence>
<proteinExistence type="predicted"/>
<evidence type="ECO:0000313" key="2">
    <source>
        <dbReference type="EMBL" id="WYJ90196.1"/>
    </source>
</evidence>
<dbReference type="Proteomes" id="UP000195141">
    <property type="component" value="Chromosome"/>
</dbReference>
<name>A0A242K3C4_9ENTE</name>
<dbReference type="EMBL" id="NGMM01000005">
    <property type="protein sequence ID" value="OTP13413.1"/>
    <property type="molecule type" value="Genomic_DNA"/>
</dbReference>
<reference evidence="2" key="2">
    <citation type="submission" date="2017-05" db="EMBL/GenBank/DDBJ databases">
        <authorList>
            <consortium name="The Broad Institute Genomics Platform"/>
            <consortium name="The Broad Institute Genomic Center for Infectious Diseases"/>
            <person name="Earl A."/>
            <person name="Manson A."/>
            <person name="Schwartman J."/>
            <person name="Gilmore M."/>
            <person name="Abouelleil A."/>
            <person name="Cao P."/>
            <person name="Chapman S."/>
            <person name="Cusick C."/>
            <person name="Shea T."/>
            <person name="Young S."/>
            <person name="Neafsey D."/>
            <person name="Nusbaum C."/>
            <person name="Birren B."/>
        </authorList>
    </citation>
    <scope>NUCLEOTIDE SEQUENCE</scope>
    <source>
        <strain evidence="2">9E7_DIV0242</strain>
    </source>
</reference>
<organism evidence="1">
    <name type="scientific">Candidatus Enterococcus clewellii</name>
    <dbReference type="NCBI Taxonomy" id="1834193"/>
    <lineage>
        <taxon>Bacteria</taxon>
        <taxon>Bacillati</taxon>
        <taxon>Bacillota</taxon>
        <taxon>Bacilli</taxon>
        <taxon>Lactobacillales</taxon>
        <taxon>Enterococcaceae</taxon>
        <taxon>Enterococcus</taxon>
    </lineage>
</organism>
<dbReference type="RefSeq" id="WP_086349915.1">
    <property type="nucleotide sequence ID" value="NZ_CP147247.1"/>
</dbReference>
<keyword evidence="3" id="KW-1185">Reference proteome</keyword>
<protein>
    <submittedName>
        <fullName evidence="1">Uncharacterized protein</fullName>
    </submittedName>
</protein>
<sequence>MNKDIFFQGSGYRILAHNDLNVVLETEIGFGDYKFQGYYSDLQKALSSVVRRDLLMKRDQQLEAKSYLAELEKVRNIILADIKNNLTPPTSNDLSLDDLLQ</sequence>
<dbReference type="EMBL" id="CP147247">
    <property type="protein sequence ID" value="WYJ90196.1"/>
    <property type="molecule type" value="Genomic_DNA"/>
</dbReference>
<evidence type="ECO:0000313" key="1">
    <source>
        <dbReference type="EMBL" id="OTP13413.1"/>
    </source>
</evidence>
<accession>A0A242K3C4</accession>
<reference evidence="1" key="1">
    <citation type="submission" date="2017-05" db="EMBL/GenBank/DDBJ databases">
        <title>The Genome Sequence of Enterococcus sp. 9E7_DIV0242.</title>
        <authorList>
            <consortium name="The Broad Institute Genomics Platform"/>
            <consortium name="The Broad Institute Genomic Center for Infectious Diseases"/>
            <person name="Earl A."/>
            <person name="Manson A."/>
            <person name="Schwartman J."/>
            <person name="Gilmore M."/>
            <person name="Abouelleil A."/>
            <person name="Cao P."/>
            <person name="Chapman S."/>
            <person name="Cusick C."/>
            <person name="Shea T."/>
            <person name="Young S."/>
            <person name="Neafsey D."/>
            <person name="Nusbaum C."/>
            <person name="Birren B."/>
        </authorList>
    </citation>
    <scope>NUCLEOTIDE SEQUENCE [LARGE SCALE GENOMIC DNA]</scope>
    <source>
        <strain evidence="1">9E7_DIV0242</strain>
    </source>
</reference>
<gene>
    <name evidence="2" type="ORF">A5888_001924</name>
    <name evidence="1" type="ORF">A5888_002891</name>
</gene>
<dbReference type="OrthoDB" id="9809354at2"/>